<proteinExistence type="predicted"/>
<evidence type="ECO:0000259" key="1">
    <source>
        <dbReference type="Pfam" id="PF00534"/>
    </source>
</evidence>
<reference evidence="3 4" key="1">
    <citation type="submission" date="2021-12" db="EMBL/GenBank/DDBJ databases">
        <title>Genome sequencing of bacteria with rrn-lacking chromosome and rrn-plasmid.</title>
        <authorList>
            <person name="Anda M."/>
            <person name="Iwasaki W."/>
        </authorList>
    </citation>
    <scope>NUCLEOTIDE SEQUENCE [LARGE SCALE GENOMIC DNA]</scope>
    <source>
        <strain evidence="3 4">DSM 100852</strain>
    </source>
</reference>
<name>A0AAU9CX97_9BACT</name>
<dbReference type="Gene3D" id="3.40.50.2000">
    <property type="entry name" value="Glycogen Phosphorylase B"/>
    <property type="match status" value="2"/>
</dbReference>
<dbReference type="KEGG" id="fax:FUAX_24890"/>
<feature type="domain" description="Glycosyl transferase family 1" evidence="1">
    <location>
        <begin position="214"/>
        <end position="371"/>
    </location>
</feature>
<dbReference type="AlphaFoldDB" id="A0AAU9CX97"/>
<sequence length="398" mass="45392">MKILYLVASEGIYYDMRGGAGTHIRGTIKAFRDHGHEVTPLLFGDYLRKNLNSQGEDDVVVEKSKSTKDFLPQKLRVLGREFNSIRRKKKYRALIEDYLVDNRPDFIYERSCLFSVDGGRLARKHGIPYFLETSGCIAELADDAYGVPSVQLANYIERLKLQSADVVVTEAKSAIPFVRDKFNLKNAKIIAKPLGVYLPVDEDSNIREGRISILRKSLGLSEEDIVVGYVGSFASYHRVESFIPYFRENEALRFLMVGAGGNYEYCKEKVCELGLSNVIFTGYVKEGLSDYLGIMDLGLIPDCEPHMAPIKYFEYGIYGVCPIVPDYWAFERLCENKVNGFKFRPNDHSSISSMFSTIMNCKREEVKEKGESWSQEVRSNFEWKEVVREVILTAQNNN</sequence>
<dbReference type="Pfam" id="PF00534">
    <property type="entry name" value="Glycos_transf_1"/>
    <property type="match status" value="1"/>
</dbReference>
<organism evidence="3 4">
    <name type="scientific">Fulvitalea axinellae</name>
    <dbReference type="NCBI Taxonomy" id="1182444"/>
    <lineage>
        <taxon>Bacteria</taxon>
        <taxon>Pseudomonadati</taxon>
        <taxon>Bacteroidota</taxon>
        <taxon>Cytophagia</taxon>
        <taxon>Cytophagales</taxon>
        <taxon>Persicobacteraceae</taxon>
        <taxon>Fulvitalea</taxon>
    </lineage>
</organism>
<dbReference type="InterPro" id="IPR001296">
    <property type="entry name" value="Glyco_trans_1"/>
</dbReference>
<dbReference type="RefSeq" id="WP_338391635.1">
    <property type="nucleotide sequence ID" value="NZ_AP025314.1"/>
</dbReference>
<evidence type="ECO:0008006" key="5">
    <source>
        <dbReference type="Google" id="ProtNLM"/>
    </source>
</evidence>
<keyword evidence="4" id="KW-1185">Reference proteome</keyword>
<accession>A0AAU9CX97</accession>
<dbReference type="InterPro" id="IPR028098">
    <property type="entry name" value="Glyco_trans_4-like_N"/>
</dbReference>
<dbReference type="Proteomes" id="UP001348817">
    <property type="component" value="Chromosome"/>
</dbReference>
<dbReference type="CDD" id="cd03801">
    <property type="entry name" value="GT4_PimA-like"/>
    <property type="match status" value="1"/>
</dbReference>
<dbReference type="PANTHER" id="PTHR12526">
    <property type="entry name" value="GLYCOSYLTRANSFERASE"/>
    <property type="match status" value="1"/>
</dbReference>
<dbReference type="GO" id="GO:0016757">
    <property type="term" value="F:glycosyltransferase activity"/>
    <property type="evidence" value="ECO:0007669"/>
    <property type="project" value="InterPro"/>
</dbReference>
<evidence type="ECO:0000259" key="2">
    <source>
        <dbReference type="Pfam" id="PF13579"/>
    </source>
</evidence>
<dbReference type="EMBL" id="AP025314">
    <property type="protein sequence ID" value="BDD10057.1"/>
    <property type="molecule type" value="Genomic_DNA"/>
</dbReference>
<gene>
    <name evidence="3" type="ORF">FUAX_24890</name>
</gene>
<evidence type="ECO:0000313" key="3">
    <source>
        <dbReference type="EMBL" id="BDD10057.1"/>
    </source>
</evidence>
<dbReference type="Pfam" id="PF13579">
    <property type="entry name" value="Glyco_trans_4_4"/>
    <property type="match status" value="1"/>
</dbReference>
<feature type="domain" description="Glycosyltransferase subfamily 4-like N-terminal" evidence="2">
    <location>
        <begin position="18"/>
        <end position="190"/>
    </location>
</feature>
<protein>
    <recommendedName>
        <fullName evidence="5">Glycosyltransferase</fullName>
    </recommendedName>
</protein>
<evidence type="ECO:0000313" key="4">
    <source>
        <dbReference type="Proteomes" id="UP001348817"/>
    </source>
</evidence>
<dbReference type="SUPFAM" id="SSF53756">
    <property type="entry name" value="UDP-Glycosyltransferase/glycogen phosphorylase"/>
    <property type="match status" value="1"/>
</dbReference>